<dbReference type="Gene3D" id="3.40.50.150">
    <property type="entry name" value="Vaccinia Virus protein VP39"/>
    <property type="match status" value="1"/>
</dbReference>
<dbReference type="Pfam" id="PF13679">
    <property type="entry name" value="Methyltransf_32"/>
    <property type="match status" value="1"/>
</dbReference>
<proteinExistence type="predicted"/>
<evidence type="ECO:0000313" key="2">
    <source>
        <dbReference type="EMBL" id="SDD08118.1"/>
    </source>
</evidence>
<dbReference type="GO" id="GO:0032259">
    <property type="term" value="P:methylation"/>
    <property type="evidence" value="ECO:0007669"/>
    <property type="project" value="UniProtKB-KW"/>
</dbReference>
<dbReference type="GO" id="GO:0005737">
    <property type="term" value="C:cytoplasm"/>
    <property type="evidence" value="ECO:0007669"/>
    <property type="project" value="TreeGrafter"/>
</dbReference>
<accession>A0A1G6RU81</accession>
<dbReference type="InterPro" id="IPR029063">
    <property type="entry name" value="SAM-dependent_MTases_sf"/>
</dbReference>
<name>A0A1G6RU81_9BACT</name>
<gene>
    <name evidence="2" type="ORF">SAMN05216323_10814</name>
</gene>
<dbReference type="STRING" id="1640674.SAMN05216323_10814"/>
<evidence type="ECO:0000313" key="3">
    <source>
        <dbReference type="Proteomes" id="UP000199452"/>
    </source>
</evidence>
<dbReference type="AlphaFoldDB" id="A0A1G6RU81"/>
<dbReference type="OrthoDB" id="5502211at2"/>
<organism evidence="2 3">
    <name type="scientific">Williamwhitmania taraxaci</name>
    <dbReference type="NCBI Taxonomy" id="1640674"/>
    <lineage>
        <taxon>Bacteria</taxon>
        <taxon>Pseudomonadati</taxon>
        <taxon>Bacteroidota</taxon>
        <taxon>Bacteroidia</taxon>
        <taxon>Bacteroidales</taxon>
        <taxon>Williamwhitmaniaceae</taxon>
        <taxon>Williamwhitmania</taxon>
    </lineage>
</organism>
<dbReference type="SUPFAM" id="SSF53335">
    <property type="entry name" value="S-adenosyl-L-methionine-dependent methyltransferases"/>
    <property type="match status" value="1"/>
</dbReference>
<sequence>MSNNPISQFIAHTIESLEAKNFVRLALFNRRDKNNTLRTASAKVISIKKGERLSFVLRHQTKDITQNCMFEEVGSLLEAMFANDFLQADLFTLSANYYLTISPNGTAKLRIGPATETMQPSLSHDKEKARLITPAENTYLYRLGITTSEGKVKNDMQDKYRQINKYVEIIDGVLKSVELDNSFSVADMGAGKGYLTFALYDYLVNVLHKTPSVVGVELRKELVDKCNTIAKESGFAGLSFVEGTIVDAKLPKVDMLIALHACDTATDDAIFMGMKANAKVIVVAPCCHKQIRKQINPVGNLGRITQFGILKERQSELLTDGLRALIMEAYGYKTNVFEFIATEHTPKNVLIVGIKQRELATPDPKVLEQIADIKKVYGIEYHQLEKLLEKGI</sequence>
<dbReference type="RefSeq" id="WP_092440577.1">
    <property type="nucleotide sequence ID" value="NZ_FMYP01000081.1"/>
</dbReference>
<dbReference type="EMBL" id="FMYP01000081">
    <property type="protein sequence ID" value="SDD08118.1"/>
    <property type="molecule type" value="Genomic_DNA"/>
</dbReference>
<keyword evidence="2" id="KW-0808">Transferase</keyword>
<keyword evidence="2" id="KW-0489">Methyltransferase</keyword>
<dbReference type="PANTHER" id="PTHR13369">
    <property type="match status" value="1"/>
</dbReference>
<feature type="domain" description="Methyltransferase" evidence="1">
    <location>
        <begin position="158"/>
        <end position="294"/>
    </location>
</feature>
<reference evidence="2 3" key="1">
    <citation type="submission" date="2016-09" db="EMBL/GenBank/DDBJ databases">
        <authorList>
            <person name="Capua I."/>
            <person name="De Benedictis P."/>
            <person name="Joannis T."/>
            <person name="Lombin L.H."/>
            <person name="Cattoli G."/>
        </authorList>
    </citation>
    <scope>NUCLEOTIDE SEQUENCE [LARGE SCALE GENOMIC DNA]</scope>
    <source>
        <strain evidence="2 3">A7P-90m</strain>
    </source>
</reference>
<dbReference type="InterPro" id="IPR025714">
    <property type="entry name" value="Methyltranfer_dom"/>
</dbReference>
<dbReference type="Proteomes" id="UP000199452">
    <property type="component" value="Unassembled WGS sequence"/>
</dbReference>
<dbReference type="PANTHER" id="PTHR13369:SF3">
    <property type="entry name" value="METHYLTRANSFERASE DOMAIN-CONTAINING PROTEIN"/>
    <property type="match status" value="1"/>
</dbReference>
<evidence type="ECO:0000259" key="1">
    <source>
        <dbReference type="Pfam" id="PF13679"/>
    </source>
</evidence>
<dbReference type="GO" id="GO:0008168">
    <property type="term" value="F:methyltransferase activity"/>
    <property type="evidence" value="ECO:0007669"/>
    <property type="project" value="UniProtKB-KW"/>
</dbReference>
<protein>
    <submittedName>
        <fullName evidence="2">Methyltransferase domain-containing protein</fullName>
    </submittedName>
</protein>
<keyword evidence="3" id="KW-1185">Reference proteome</keyword>